<dbReference type="eggNOG" id="COG3678">
    <property type="taxonomic scope" value="Bacteria"/>
</dbReference>
<organism evidence="2 3">
    <name type="scientific">Chlorobium limicola (strain DSM 245 / NBRC 103803 / 6330)</name>
    <dbReference type="NCBI Taxonomy" id="290315"/>
    <lineage>
        <taxon>Bacteria</taxon>
        <taxon>Pseudomonadati</taxon>
        <taxon>Chlorobiota</taxon>
        <taxon>Chlorobiia</taxon>
        <taxon>Chlorobiales</taxon>
        <taxon>Chlorobiaceae</taxon>
        <taxon>Chlorobium/Pelodictyon group</taxon>
        <taxon>Chlorobium</taxon>
    </lineage>
</organism>
<dbReference type="RefSeq" id="WP_012465311.1">
    <property type="nucleotide sequence ID" value="NC_010803.1"/>
</dbReference>
<dbReference type="AlphaFoldDB" id="B3EFE7"/>
<dbReference type="EMBL" id="CP001097">
    <property type="protein sequence ID" value="ACD89430.1"/>
    <property type="molecule type" value="Genomic_DNA"/>
</dbReference>
<name>B3EFE7_CHLL2</name>
<dbReference type="HOGENOM" id="CLU_119901_0_0_10"/>
<proteinExistence type="predicted"/>
<protein>
    <recommendedName>
        <fullName evidence="4">Periplasmic heavy metal sensor</fullName>
    </recommendedName>
</protein>
<feature type="transmembrane region" description="Helical" evidence="1">
    <location>
        <begin position="9"/>
        <end position="30"/>
    </location>
</feature>
<evidence type="ECO:0000313" key="3">
    <source>
        <dbReference type="Proteomes" id="UP000008841"/>
    </source>
</evidence>
<dbReference type="Gene3D" id="1.20.120.1490">
    <property type="match status" value="1"/>
</dbReference>
<evidence type="ECO:0008006" key="4">
    <source>
        <dbReference type="Google" id="ProtNLM"/>
    </source>
</evidence>
<reference evidence="2 3" key="1">
    <citation type="submission" date="2008-05" db="EMBL/GenBank/DDBJ databases">
        <title>Complete sequence of Chlorobium limicola DSM 245.</title>
        <authorList>
            <consortium name="US DOE Joint Genome Institute"/>
            <person name="Lucas S."/>
            <person name="Copeland A."/>
            <person name="Lapidus A."/>
            <person name="Glavina del Rio T."/>
            <person name="Dalin E."/>
            <person name="Tice H."/>
            <person name="Bruce D."/>
            <person name="Goodwin L."/>
            <person name="Pitluck S."/>
            <person name="Schmutz J."/>
            <person name="Larimer F."/>
            <person name="Land M."/>
            <person name="Hauser L."/>
            <person name="Kyrpides N."/>
            <person name="Ovchinnikova G."/>
            <person name="Zhao F."/>
            <person name="Li T."/>
            <person name="Liu Z."/>
            <person name="Overmann J."/>
            <person name="Bryant D.A."/>
            <person name="Richardson P."/>
        </authorList>
    </citation>
    <scope>NUCLEOTIDE SEQUENCE [LARGE SCALE GENOMIC DNA]</scope>
    <source>
        <strain evidence="3">DSM 245 / NBRC 103803 / 6330</strain>
    </source>
</reference>
<evidence type="ECO:0000313" key="2">
    <source>
        <dbReference type="EMBL" id="ACD89430.1"/>
    </source>
</evidence>
<accession>B3EFE7</accession>
<sequence length="179" mass="21108" precursor="true">MDFFSSKRFITATLAILVVLNVALLSLLWWQNIHKSEERQIKITREYKRQIYFTGPLALSEEQSLRFSNLRQNHFRTVKPHFQAIARLKKELVMESVKETPDTAKIDSLATSIGKRQAVAEKELARHFHELAMVCTPPQRASLQKILERIATRKAGFRNERFDRPRHEIRELNIIREER</sequence>
<gene>
    <name evidence="2" type="ordered locus">Clim_0337</name>
</gene>
<dbReference type="KEGG" id="cli:Clim_0337"/>
<dbReference type="InterPro" id="IPR025961">
    <property type="entry name" value="Metal_resist"/>
</dbReference>
<keyword evidence="1" id="KW-0472">Membrane</keyword>
<evidence type="ECO:0000256" key="1">
    <source>
        <dbReference type="SAM" id="Phobius"/>
    </source>
</evidence>
<keyword evidence="1" id="KW-1133">Transmembrane helix</keyword>
<keyword evidence="1" id="KW-0812">Transmembrane</keyword>
<dbReference type="Proteomes" id="UP000008841">
    <property type="component" value="Chromosome"/>
</dbReference>
<dbReference type="Pfam" id="PF13801">
    <property type="entry name" value="Metal_resist"/>
    <property type="match status" value="1"/>
</dbReference>
<dbReference type="OrthoDB" id="595025at2"/>